<comment type="caution">
    <text evidence="1">The sequence shown here is derived from an EMBL/GenBank/DDBJ whole genome shotgun (WGS) entry which is preliminary data.</text>
</comment>
<dbReference type="Gene3D" id="3.30.530.20">
    <property type="match status" value="1"/>
</dbReference>
<accession>A0A562I6A8</accession>
<sequence>MRHHAERGMSAPPEVVFNTATDPDRAAAWLPEALRTDGGSRPDVSTGQMRARWASESSPGWSAEIQVEPVDAGGARVTLDLAGGSVQDAGLADETLANLAREVDDNLTAG</sequence>
<protein>
    <recommendedName>
        <fullName evidence="3">Polyketide cyclase/dehydrase/lipid transport protein</fullName>
    </recommendedName>
</protein>
<proteinExistence type="predicted"/>
<evidence type="ECO:0000313" key="1">
    <source>
        <dbReference type="EMBL" id="TWH66194.1"/>
    </source>
</evidence>
<dbReference type="SUPFAM" id="SSF55961">
    <property type="entry name" value="Bet v1-like"/>
    <property type="match status" value="1"/>
</dbReference>
<evidence type="ECO:0008006" key="3">
    <source>
        <dbReference type="Google" id="ProtNLM"/>
    </source>
</evidence>
<dbReference type="OrthoDB" id="3698439at2"/>
<dbReference type="RefSeq" id="WP_145773336.1">
    <property type="nucleotide sequence ID" value="NZ_BAAATQ010000011.1"/>
</dbReference>
<keyword evidence="2" id="KW-1185">Reference proteome</keyword>
<dbReference type="InterPro" id="IPR023393">
    <property type="entry name" value="START-like_dom_sf"/>
</dbReference>
<dbReference type="Proteomes" id="UP000319825">
    <property type="component" value="Unassembled WGS sequence"/>
</dbReference>
<name>A0A562I6A8_MICOL</name>
<gene>
    <name evidence="1" type="ORF">JD77_01145</name>
</gene>
<organism evidence="1 2">
    <name type="scientific">Micromonospora olivasterospora</name>
    <dbReference type="NCBI Taxonomy" id="1880"/>
    <lineage>
        <taxon>Bacteria</taxon>
        <taxon>Bacillati</taxon>
        <taxon>Actinomycetota</taxon>
        <taxon>Actinomycetes</taxon>
        <taxon>Micromonosporales</taxon>
        <taxon>Micromonosporaceae</taxon>
        <taxon>Micromonospora</taxon>
    </lineage>
</organism>
<reference evidence="1 2" key="1">
    <citation type="submission" date="2019-07" db="EMBL/GenBank/DDBJ databases">
        <title>R&amp;d 2014.</title>
        <authorList>
            <person name="Klenk H.-P."/>
        </authorList>
    </citation>
    <scope>NUCLEOTIDE SEQUENCE [LARGE SCALE GENOMIC DNA]</scope>
    <source>
        <strain evidence="1 2">DSM 43868</strain>
    </source>
</reference>
<dbReference type="EMBL" id="VLKE01000001">
    <property type="protein sequence ID" value="TWH66194.1"/>
    <property type="molecule type" value="Genomic_DNA"/>
</dbReference>
<evidence type="ECO:0000313" key="2">
    <source>
        <dbReference type="Proteomes" id="UP000319825"/>
    </source>
</evidence>
<dbReference type="AlphaFoldDB" id="A0A562I6A8"/>